<dbReference type="EMBL" id="JAAPAO010001383">
    <property type="protein sequence ID" value="KAF4649945.1"/>
    <property type="molecule type" value="Genomic_DNA"/>
</dbReference>
<evidence type="ECO:0000313" key="1">
    <source>
        <dbReference type="EMBL" id="KAF4649945.1"/>
    </source>
</evidence>
<dbReference type="AlphaFoldDB" id="A0A7J6KRK0"/>
<sequence length="163" mass="18309">LEPDEWEGCNSRELRIIHDYEDVTCHADIFQMLESDDPSGEYCRSCPGYSDGLVTICRDFNDDACGLYDDYFPTKWDKQDGGDVKIPNRVDAALKSNFGSFSWDLLNLKNIPGNYEFNHYILVVGNASMTNSSVMAAVNLRGSDFEQAKPVVGQEEIFGSARK</sequence>
<organism evidence="1 2">
    <name type="scientific">Perkinsus chesapeaki</name>
    <name type="common">Clam parasite</name>
    <name type="synonym">Perkinsus andrewsi</name>
    <dbReference type="NCBI Taxonomy" id="330153"/>
    <lineage>
        <taxon>Eukaryota</taxon>
        <taxon>Sar</taxon>
        <taxon>Alveolata</taxon>
        <taxon>Perkinsozoa</taxon>
        <taxon>Perkinsea</taxon>
        <taxon>Perkinsida</taxon>
        <taxon>Perkinsidae</taxon>
        <taxon>Perkinsus</taxon>
    </lineage>
</organism>
<dbReference type="Proteomes" id="UP000591131">
    <property type="component" value="Unassembled WGS sequence"/>
</dbReference>
<gene>
    <name evidence="1" type="ORF">FOL47_001570</name>
</gene>
<comment type="caution">
    <text evidence="1">The sequence shown here is derived from an EMBL/GenBank/DDBJ whole genome shotgun (WGS) entry which is preliminary data.</text>
</comment>
<evidence type="ECO:0000313" key="2">
    <source>
        <dbReference type="Proteomes" id="UP000591131"/>
    </source>
</evidence>
<accession>A0A7J6KRK0</accession>
<keyword evidence="2" id="KW-1185">Reference proteome</keyword>
<feature type="non-terminal residue" evidence="1">
    <location>
        <position position="1"/>
    </location>
</feature>
<proteinExistence type="predicted"/>
<protein>
    <submittedName>
        <fullName evidence="1">Uncharacterized protein</fullName>
    </submittedName>
</protein>
<dbReference type="OrthoDB" id="10469473at2759"/>
<reference evidence="1 2" key="1">
    <citation type="submission" date="2020-04" db="EMBL/GenBank/DDBJ databases">
        <title>Perkinsus chesapeaki whole genome sequence.</title>
        <authorList>
            <person name="Bogema D.R."/>
        </authorList>
    </citation>
    <scope>NUCLEOTIDE SEQUENCE [LARGE SCALE GENOMIC DNA]</scope>
    <source>
        <strain evidence="1">ATCC PRA-425</strain>
    </source>
</reference>
<name>A0A7J6KRK0_PERCH</name>